<dbReference type="InterPro" id="IPR025714">
    <property type="entry name" value="Methyltranfer_dom"/>
</dbReference>
<dbReference type="GO" id="GO:0008168">
    <property type="term" value="F:methyltransferase activity"/>
    <property type="evidence" value="ECO:0007669"/>
    <property type="project" value="UniProtKB-KW"/>
</dbReference>
<sequence length="205" mass="23682">MKKSNDNARFPSGKSGILTLQRMNKMHNIGSLWAIDKIKTNNENIKILDVGCGGGQNLLNFAEKFPNAKLFGIDYSPTSIKFCAKNCKNLIGENRLKLELCDIHKTNFKEREFDIVSAFETLYFWKNLDACFAEIKRILKLNGLFFIFLEGTTKETLNEWNKSVELANMLTCNELVEILQRNDFKDVEFFTLENSEKSCFFAYKK</sequence>
<evidence type="ECO:0000256" key="4">
    <source>
        <dbReference type="ARBA" id="ARBA00025707"/>
    </source>
</evidence>
<dbReference type="KEGG" id="cha:CHAB381_0106"/>
<reference evidence="7" key="1">
    <citation type="submission" date="2007-07" db="EMBL/GenBank/DDBJ databases">
        <title>Complete genome sequence of Campylobacter hominis ATCC BAA-381, a commensal isolated from the human gastrointestinal tract.</title>
        <authorList>
            <person name="Fouts D.E."/>
            <person name="Mongodin E.F."/>
            <person name="Puiu D."/>
            <person name="Sebastian Y."/>
            <person name="Miller W.G."/>
            <person name="Mandrell R.E."/>
            <person name="Nelson K.E."/>
        </authorList>
    </citation>
    <scope>NUCLEOTIDE SEQUENCE [LARGE SCALE GENOMIC DNA]</scope>
    <source>
        <strain evidence="7">ATCC BAA-381 / LMG 19568 / NCTC 13146 / CH001A</strain>
    </source>
</reference>
<dbReference type="EMBL" id="CP000776">
    <property type="protein sequence ID" value="ABS51815.1"/>
    <property type="molecule type" value="Genomic_DNA"/>
</dbReference>
<protein>
    <submittedName>
        <fullName evidence="6">Putative methyl transferase</fullName>
    </submittedName>
</protein>
<dbReference type="Gene3D" id="3.40.50.150">
    <property type="entry name" value="Vaccinia Virus protein VP39"/>
    <property type="match status" value="1"/>
</dbReference>
<dbReference type="OrthoDB" id="5363250at2"/>
<evidence type="ECO:0000259" key="5">
    <source>
        <dbReference type="Pfam" id="PF13847"/>
    </source>
</evidence>
<dbReference type="eggNOG" id="COG2226">
    <property type="taxonomic scope" value="Bacteria"/>
</dbReference>
<comment type="pathway">
    <text evidence="1">Lipid metabolism.</text>
</comment>
<dbReference type="PANTHER" id="PTHR44307:SF2">
    <property type="entry name" value="PHOSPHOETHANOLAMINE METHYLTRANSFERASE ISOFORM X1"/>
    <property type="match status" value="1"/>
</dbReference>
<evidence type="ECO:0000256" key="3">
    <source>
        <dbReference type="ARBA" id="ARBA00022679"/>
    </source>
</evidence>
<dbReference type="CDD" id="cd02440">
    <property type="entry name" value="AdoMet_MTases"/>
    <property type="match status" value="1"/>
</dbReference>
<dbReference type="Proteomes" id="UP000002407">
    <property type="component" value="Chromosome"/>
</dbReference>
<gene>
    <name evidence="6" type="ordered locus">CHAB381_0106</name>
</gene>
<keyword evidence="3 6" id="KW-0808">Transferase</keyword>
<evidence type="ECO:0000313" key="7">
    <source>
        <dbReference type="Proteomes" id="UP000002407"/>
    </source>
</evidence>
<dbReference type="RefSeq" id="WP_011991566.1">
    <property type="nucleotide sequence ID" value="NC_009714.1"/>
</dbReference>
<dbReference type="GO" id="GO:0032259">
    <property type="term" value="P:methylation"/>
    <property type="evidence" value="ECO:0007669"/>
    <property type="project" value="UniProtKB-KW"/>
</dbReference>
<keyword evidence="2" id="KW-0489">Methyltransferase</keyword>
<accession>A7HZM8</accession>
<dbReference type="PANTHER" id="PTHR44307">
    <property type="entry name" value="PHOSPHOETHANOLAMINE METHYLTRANSFERASE"/>
    <property type="match status" value="1"/>
</dbReference>
<dbReference type="AlphaFoldDB" id="A7HZM8"/>
<proteinExistence type="predicted"/>
<evidence type="ECO:0000256" key="1">
    <source>
        <dbReference type="ARBA" id="ARBA00005189"/>
    </source>
</evidence>
<dbReference type="STRING" id="360107.CHAB381_0106"/>
<dbReference type="SUPFAM" id="SSF53335">
    <property type="entry name" value="S-adenosyl-L-methionine-dependent methyltransferases"/>
    <property type="match status" value="1"/>
</dbReference>
<dbReference type="InterPro" id="IPR029063">
    <property type="entry name" value="SAM-dependent_MTases_sf"/>
</dbReference>
<comment type="pathway">
    <text evidence="4">Phospholipid metabolism.</text>
</comment>
<dbReference type="HOGENOM" id="CLU_081534_1_1_7"/>
<evidence type="ECO:0000256" key="2">
    <source>
        <dbReference type="ARBA" id="ARBA00022603"/>
    </source>
</evidence>
<name>A7HZM8_CAMHC</name>
<keyword evidence="7" id="KW-1185">Reference proteome</keyword>
<feature type="domain" description="Methyltransferase" evidence="5">
    <location>
        <begin position="42"/>
        <end position="166"/>
    </location>
</feature>
<evidence type="ECO:0000313" key="6">
    <source>
        <dbReference type="EMBL" id="ABS51815.1"/>
    </source>
</evidence>
<organism evidence="6 7">
    <name type="scientific">Campylobacter hominis (strain ATCC BAA-381 / DSM 21671 / CCUG 45161 / LMG 19568 / NCTC 13146 / CH001A)</name>
    <dbReference type="NCBI Taxonomy" id="360107"/>
    <lineage>
        <taxon>Bacteria</taxon>
        <taxon>Pseudomonadati</taxon>
        <taxon>Campylobacterota</taxon>
        <taxon>Epsilonproteobacteria</taxon>
        <taxon>Campylobacterales</taxon>
        <taxon>Campylobacteraceae</taxon>
        <taxon>Campylobacter</taxon>
    </lineage>
</organism>
<dbReference type="Pfam" id="PF13847">
    <property type="entry name" value="Methyltransf_31"/>
    <property type="match status" value="1"/>
</dbReference>